<dbReference type="SUPFAM" id="SSF51569">
    <property type="entry name" value="Aldolase"/>
    <property type="match status" value="1"/>
</dbReference>
<dbReference type="InterPro" id="IPR043594">
    <property type="entry name" value="HMGL"/>
</dbReference>
<organism evidence="7 8">
    <name type="scientific">Physcomitrium patens</name>
    <name type="common">Spreading-leaved earth moss</name>
    <name type="synonym">Physcomitrella patens</name>
    <dbReference type="NCBI Taxonomy" id="3218"/>
    <lineage>
        <taxon>Eukaryota</taxon>
        <taxon>Viridiplantae</taxon>
        <taxon>Streptophyta</taxon>
        <taxon>Embryophyta</taxon>
        <taxon>Bryophyta</taxon>
        <taxon>Bryophytina</taxon>
        <taxon>Bryopsida</taxon>
        <taxon>Funariidae</taxon>
        <taxon>Funariales</taxon>
        <taxon>Funariaceae</taxon>
        <taxon>Physcomitrium</taxon>
    </lineage>
</organism>
<dbReference type="PANTHER" id="PTHR42738:SF7">
    <property type="entry name" value="HYDROXYMETHYLGLUTARYL-COA LYASE"/>
    <property type="match status" value="1"/>
</dbReference>
<dbReference type="Proteomes" id="UP000006727">
    <property type="component" value="Chromosome 10"/>
</dbReference>
<dbReference type="PROSITE" id="PS01062">
    <property type="entry name" value="HMG_COA_LYASE"/>
    <property type="match status" value="1"/>
</dbReference>
<dbReference type="GO" id="GO:0004419">
    <property type="term" value="F:hydroxymethylglutaryl-CoA lyase activity"/>
    <property type="evidence" value="ECO:0000318"/>
    <property type="project" value="GO_Central"/>
</dbReference>
<dbReference type="EC" id="4.1.3.4" evidence="3"/>
<dbReference type="InterPro" id="IPR013785">
    <property type="entry name" value="Aldolase_TIM"/>
</dbReference>
<gene>
    <name evidence="7" type="primary">LOC112288102</name>
</gene>
<evidence type="ECO:0000313" key="7">
    <source>
        <dbReference type="EnsemblPlants" id="Pp3c10_360V3.4"/>
    </source>
</evidence>
<evidence type="ECO:0000256" key="5">
    <source>
        <dbReference type="ARBA" id="ARBA00023239"/>
    </source>
</evidence>
<dbReference type="FunFam" id="3.20.20.70:FF:000038">
    <property type="entry name" value="Hydroxymethylglutaryl-CoA lyase, mitochondrial"/>
    <property type="match status" value="1"/>
</dbReference>
<protein>
    <recommendedName>
        <fullName evidence="3">hydroxymethylglutaryl-CoA lyase</fullName>
        <ecNumber evidence="3">4.1.3.4</ecNumber>
    </recommendedName>
</protein>
<evidence type="ECO:0000256" key="2">
    <source>
        <dbReference type="ARBA" id="ARBA00009405"/>
    </source>
</evidence>
<dbReference type="RefSeq" id="XP_024387726.1">
    <property type="nucleotide sequence ID" value="XM_024531958.2"/>
</dbReference>
<accession>A9SMK4</accession>
<keyword evidence="5" id="KW-0456">Lyase</keyword>
<dbReference type="InterPro" id="IPR000138">
    <property type="entry name" value="HMG_CoA_lyase_AS"/>
</dbReference>
<comment type="catalytic activity">
    <reaction evidence="6">
        <text>(3S)-3-hydroxy-3-methylglutaryl-CoA = acetoacetate + acetyl-CoA</text>
        <dbReference type="Rhea" id="RHEA:24404"/>
        <dbReference type="ChEBI" id="CHEBI:13705"/>
        <dbReference type="ChEBI" id="CHEBI:43074"/>
        <dbReference type="ChEBI" id="CHEBI:57288"/>
        <dbReference type="EC" id="4.1.3.4"/>
    </reaction>
</comment>
<dbReference type="KEGG" id="ppp:112288102"/>
<evidence type="ECO:0000256" key="3">
    <source>
        <dbReference type="ARBA" id="ARBA00012910"/>
    </source>
</evidence>
<reference evidence="7 8" key="1">
    <citation type="journal article" date="2008" name="Science">
        <title>The Physcomitrella genome reveals evolutionary insights into the conquest of land by plants.</title>
        <authorList>
            <person name="Rensing S."/>
            <person name="Lang D."/>
            <person name="Zimmer A."/>
            <person name="Terry A."/>
            <person name="Salamov A."/>
            <person name="Shapiro H."/>
            <person name="Nishiyama T."/>
            <person name="Perroud P.-F."/>
            <person name="Lindquist E."/>
            <person name="Kamisugi Y."/>
            <person name="Tanahashi T."/>
            <person name="Sakakibara K."/>
            <person name="Fujita T."/>
            <person name="Oishi K."/>
            <person name="Shin-I T."/>
            <person name="Kuroki Y."/>
            <person name="Toyoda A."/>
            <person name="Suzuki Y."/>
            <person name="Hashimoto A."/>
            <person name="Yamaguchi K."/>
            <person name="Sugano A."/>
            <person name="Kohara Y."/>
            <person name="Fujiyama A."/>
            <person name="Anterola A."/>
            <person name="Aoki S."/>
            <person name="Ashton N."/>
            <person name="Barbazuk W.B."/>
            <person name="Barker E."/>
            <person name="Bennetzen J."/>
            <person name="Bezanilla M."/>
            <person name="Blankenship R."/>
            <person name="Cho S.H."/>
            <person name="Dutcher S."/>
            <person name="Estelle M."/>
            <person name="Fawcett J.A."/>
            <person name="Gundlach H."/>
            <person name="Hanada K."/>
            <person name="Heyl A."/>
            <person name="Hicks K.A."/>
            <person name="Hugh J."/>
            <person name="Lohr M."/>
            <person name="Mayer K."/>
            <person name="Melkozernov A."/>
            <person name="Murata T."/>
            <person name="Nelson D."/>
            <person name="Pils B."/>
            <person name="Prigge M."/>
            <person name="Reiss B."/>
            <person name="Renner T."/>
            <person name="Rombauts S."/>
            <person name="Rushton P."/>
            <person name="Sanderfoot A."/>
            <person name="Schween G."/>
            <person name="Shiu S.-H."/>
            <person name="Stueber K."/>
            <person name="Theodoulou F.L."/>
            <person name="Tu H."/>
            <person name="Van de Peer Y."/>
            <person name="Verrier P.J."/>
            <person name="Waters E."/>
            <person name="Wood A."/>
            <person name="Yang L."/>
            <person name="Cove D."/>
            <person name="Cuming A."/>
            <person name="Hasebe M."/>
            <person name="Lucas S."/>
            <person name="Mishler D.B."/>
            <person name="Reski R."/>
            <person name="Grigoriev I."/>
            <person name="Quatrano R.S."/>
            <person name="Boore J.L."/>
        </authorList>
    </citation>
    <scope>NUCLEOTIDE SEQUENCE [LARGE SCALE GENOMIC DNA]</scope>
    <source>
        <strain evidence="7 8">cv. Gransden 2004</strain>
    </source>
</reference>
<dbReference type="InParanoid" id="A9SMK4"/>
<evidence type="ECO:0000313" key="8">
    <source>
        <dbReference type="Proteomes" id="UP000006727"/>
    </source>
</evidence>
<dbReference type="PROSITE" id="PS50991">
    <property type="entry name" value="PYR_CT"/>
    <property type="match status" value="1"/>
</dbReference>
<dbReference type="AlphaFoldDB" id="A9SMK4"/>
<dbReference type="InterPro" id="IPR000891">
    <property type="entry name" value="PYR_CT"/>
</dbReference>
<keyword evidence="4" id="KW-0479">Metal-binding</keyword>
<dbReference type="EnsemblPlants" id="Pp3c10_360V3.4">
    <property type="protein sequence ID" value="Pp3c10_360V3.4"/>
    <property type="gene ID" value="Pp3c10_360"/>
</dbReference>
<evidence type="ECO:0000256" key="6">
    <source>
        <dbReference type="ARBA" id="ARBA00049877"/>
    </source>
</evidence>
<dbReference type="eggNOG" id="KOG2368">
    <property type="taxonomic scope" value="Eukaryota"/>
</dbReference>
<sequence length="392" mass="42098">MVLWVYIDSERVCGKSVLQHKVPENCNFLKTVKCWRMARGGDLTKNAFNSSELDVSNAFSSNSRRFLTTFTKSYESDTGAQFSNAKVSSLPKYVKIVEVGPRDGLQNEKGIILTSVKIQLIQRLVAAGLPVVEATSFVSPKWVPQLADAKDVMAGVRNLEQTRLPVLVPNLKGFKAAIEAGAREVAIFAAASESFAKANTNCTVEESINRFREVCDAAKKQNISVRGYVSCVVGCPIEGPISPDKVAHVAKELLQLGCYEISLGDTIGIGNPGTVRRMLQAVMQEVPASKLGVHFHNTYGQALVNIVVALQMGINVVDSSVAGLGGCPYAKGATGNVATEEVLYLLEGLGIKTGVDLAQVEETGKFICEHIGRASGVKVGRSMSRTKGMSKL</sequence>
<evidence type="ECO:0000256" key="4">
    <source>
        <dbReference type="ARBA" id="ARBA00022723"/>
    </source>
</evidence>
<reference evidence="7" key="3">
    <citation type="submission" date="2020-12" db="UniProtKB">
        <authorList>
            <consortium name="EnsemblPlants"/>
        </authorList>
    </citation>
    <scope>IDENTIFICATION</scope>
</reference>
<dbReference type="PANTHER" id="PTHR42738">
    <property type="entry name" value="HYDROXYMETHYLGLUTARYL-COA LYASE"/>
    <property type="match status" value="1"/>
</dbReference>
<evidence type="ECO:0000256" key="1">
    <source>
        <dbReference type="ARBA" id="ARBA00005143"/>
    </source>
</evidence>
<dbReference type="Gene3D" id="3.20.20.70">
    <property type="entry name" value="Aldolase class I"/>
    <property type="match status" value="1"/>
</dbReference>
<dbReference type="GO" id="GO:0046951">
    <property type="term" value="P:ketone body biosynthetic process"/>
    <property type="evidence" value="ECO:0000318"/>
    <property type="project" value="GO_Central"/>
</dbReference>
<dbReference type="UniPathway" id="UPA00896">
    <property type="reaction ID" value="UER00863"/>
</dbReference>
<proteinExistence type="inferred from homology"/>
<dbReference type="NCBIfam" id="NF004283">
    <property type="entry name" value="PRK05692.1"/>
    <property type="match status" value="1"/>
</dbReference>
<dbReference type="CDD" id="cd07938">
    <property type="entry name" value="DRE_TIM_HMGL"/>
    <property type="match status" value="1"/>
</dbReference>
<keyword evidence="8" id="KW-1185">Reference proteome</keyword>
<comment type="similarity">
    <text evidence="2">Belongs to the HMG-CoA lyase family.</text>
</comment>
<dbReference type="EMBL" id="ABEU02000010">
    <property type="status" value="NOT_ANNOTATED_CDS"/>
    <property type="molecule type" value="Genomic_DNA"/>
</dbReference>
<dbReference type="Gramene" id="Pp3c10_360V3.4">
    <property type="protein sequence ID" value="Pp3c10_360V3.4"/>
    <property type="gene ID" value="Pp3c10_360"/>
</dbReference>
<comment type="pathway">
    <text evidence="1">Metabolic intermediate metabolism; (S)-3-hydroxy-3-methylglutaryl-CoA degradation; acetoacetate from (S)-3-hydroxy-3-methylglutaryl-CoA: step 1/1.</text>
</comment>
<dbReference type="Pfam" id="PF00682">
    <property type="entry name" value="HMGL-like"/>
    <property type="match status" value="1"/>
</dbReference>
<dbReference type="OrthoDB" id="1905920at2759"/>
<name>A9SMK4_PHYPA</name>
<dbReference type="GO" id="GO:0046872">
    <property type="term" value="F:metal ion binding"/>
    <property type="evidence" value="ECO:0007669"/>
    <property type="project" value="UniProtKB-KW"/>
</dbReference>
<dbReference type="GeneID" id="112288102"/>
<dbReference type="GO" id="GO:0006552">
    <property type="term" value="P:L-leucine catabolic process"/>
    <property type="evidence" value="ECO:0000318"/>
    <property type="project" value="GO_Central"/>
</dbReference>
<dbReference type="HOGENOM" id="CLU_022138_3_1_1"/>
<reference evidence="7 8" key="2">
    <citation type="journal article" date="2018" name="Plant J.">
        <title>The Physcomitrella patens chromosome-scale assembly reveals moss genome structure and evolution.</title>
        <authorList>
            <person name="Lang D."/>
            <person name="Ullrich K.K."/>
            <person name="Murat F."/>
            <person name="Fuchs J."/>
            <person name="Jenkins J."/>
            <person name="Haas F.B."/>
            <person name="Piednoel M."/>
            <person name="Gundlach H."/>
            <person name="Van Bel M."/>
            <person name="Meyberg R."/>
            <person name="Vives C."/>
            <person name="Morata J."/>
            <person name="Symeonidi A."/>
            <person name="Hiss M."/>
            <person name="Muchero W."/>
            <person name="Kamisugi Y."/>
            <person name="Saleh O."/>
            <person name="Blanc G."/>
            <person name="Decker E.L."/>
            <person name="van Gessel N."/>
            <person name="Grimwood J."/>
            <person name="Hayes R.D."/>
            <person name="Graham S.W."/>
            <person name="Gunter L.E."/>
            <person name="McDaniel S.F."/>
            <person name="Hoernstein S.N.W."/>
            <person name="Larsson A."/>
            <person name="Li F.W."/>
            <person name="Perroud P.F."/>
            <person name="Phillips J."/>
            <person name="Ranjan P."/>
            <person name="Rokshar D.S."/>
            <person name="Rothfels C.J."/>
            <person name="Schneider L."/>
            <person name="Shu S."/>
            <person name="Stevenson D.W."/>
            <person name="Thummler F."/>
            <person name="Tillich M."/>
            <person name="Villarreal Aguilar J.C."/>
            <person name="Widiez T."/>
            <person name="Wong G.K."/>
            <person name="Wymore A."/>
            <person name="Zhang Y."/>
            <person name="Zimmer A.D."/>
            <person name="Quatrano R.S."/>
            <person name="Mayer K.F.X."/>
            <person name="Goodstein D."/>
            <person name="Casacuberta J.M."/>
            <person name="Vandepoele K."/>
            <person name="Reski R."/>
            <person name="Cuming A.C."/>
            <person name="Tuskan G.A."/>
            <person name="Maumus F."/>
            <person name="Salse J."/>
            <person name="Schmutz J."/>
            <person name="Rensing S.A."/>
        </authorList>
    </citation>
    <scope>NUCLEOTIDE SEQUENCE [LARGE SCALE GENOMIC DNA]</scope>
    <source>
        <strain evidence="7 8">cv. Gransden 2004</strain>
    </source>
</reference>